<reference evidence="2 3" key="1">
    <citation type="submission" date="2011-02" db="EMBL/GenBank/DDBJ databases">
        <title>The Genome Sequence of Sphaeroforma arctica JP610.</title>
        <authorList>
            <consortium name="The Broad Institute Genome Sequencing Platform"/>
            <person name="Russ C."/>
            <person name="Cuomo C."/>
            <person name="Young S.K."/>
            <person name="Zeng Q."/>
            <person name="Gargeya S."/>
            <person name="Alvarado L."/>
            <person name="Berlin A."/>
            <person name="Chapman S.B."/>
            <person name="Chen Z."/>
            <person name="Freedman E."/>
            <person name="Gellesch M."/>
            <person name="Goldberg J."/>
            <person name="Griggs A."/>
            <person name="Gujja S."/>
            <person name="Heilman E."/>
            <person name="Heiman D."/>
            <person name="Howarth C."/>
            <person name="Mehta T."/>
            <person name="Neiman D."/>
            <person name="Pearson M."/>
            <person name="Roberts A."/>
            <person name="Saif S."/>
            <person name="Shea T."/>
            <person name="Shenoy N."/>
            <person name="Sisk P."/>
            <person name="Stolte C."/>
            <person name="Sykes S."/>
            <person name="White J."/>
            <person name="Yandava C."/>
            <person name="Burger G."/>
            <person name="Gray M.W."/>
            <person name="Holland P.W.H."/>
            <person name="King N."/>
            <person name="Lang F.B.F."/>
            <person name="Roger A.J."/>
            <person name="Ruiz-Trillo I."/>
            <person name="Haas B."/>
            <person name="Nusbaum C."/>
            <person name="Birren B."/>
        </authorList>
    </citation>
    <scope>NUCLEOTIDE SEQUENCE [LARGE SCALE GENOMIC DNA]</scope>
    <source>
        <strain evidence="2 3">JP610</strain>
    </source>
</reference>
<proteinExistence type="predicted"/>
<gene>
    <name evidence="2" type="ORF">SARC_14233</name>
</gene>
<dbReference type="Proteomes" id="UP000054560">
    <property type="component" value="Unassembled WGS sequence"/>
</dbReference>
<protein>
    <submittedName>
        <fullName evidence="2">Uncharacterized protein</fullName>
    </submittedName>
</protein>
<name>A0A0L0F911_9EUKA</name>
<keyword evidence="3" id="KW-1185">Reference proteome</keyword>
<dbReference type="RefSeq" id="XP_014147111.1">
    <property type="nucleotide sequence ID" value="XM_014291636.1"/>
</dbReference>
<dbReference type="EMBL" id="KQ245925">
    <property type="protein sequence ID" value="KNC73209.1"/>
    <property type="molecule type" value="Genomic_DNA"/>
</dbReference>
<feature type="non-terminal residue" evidence="2">
    <location>
        <position position="144"/>
    </location>
</feature>
<dbReference type="AlphaFoldDB" id="A0A0L0F911"/>
<feature type="compositionally biased region" description="Polar residues" evidence="1">
    <location>
        <begin position="14"/>
        <end position="24"/>
    </location>
</feature>
<evidence type="ECO:0000256" key="1">
    <source>
        <dbReference type="SAM" id="MobiDB-lite"/>
    </source>
</evidence>
<organism evidence="2 3">
    <name type="scientific">Sphaeroforma arctica JP610</name>
    <dbReference type="NCBI Taxonomy" id="667725"/>
    <lineage>
        <taxon>Eukaryota</taxon>
        <taxon>Ichthyosporea</taxon>
        <taxon>Ichthyophonida</taxon>
        <taxon>Sphaeroforma</taxon>
    </lineage>
</organism>
<evidence type="ECO:0000313" key="2">
    <source>
        <dbReference type="EMBL" id="KNC73209.1"/>
    </source>
</evidence>
<accession>A0A0L0F911</accession>
<feature type="region of interest" description="Disordered" evidence="1">
    <location>
        <begin position="1"/>
        <end position="32"/>
    </location>
</feature>
<dbReference type="GeneID" id="25914737"/>
<sequence>MHIHRDTHIHSQTHPHTLTDTPTYTHRHTHKHSQTTIKQTHAHTGALTYIAHTQMGALEVLQTIASTSAVGRLSMLGPDNRNNLSACEQLMLQSSSPAALRVACARVLVNAATNAFNTGDEHNNAAVKRMGSVESILRQLLLAQ</sequence>
<evidence type="ECO:0000313" key="3">
    <source>
        <dbReference type="Proteomes" id="UP000054560"/>
    </source>
</evidence>